<feature type="domain" description="NnrU" evidence="6">
    <location>
        <begin position="82"/>
        <end position="241"/>
    </location>
</feature>
<comment type="subcellular location">
    <subcellularLocation>
        <location evidence="1">Membrane</location>
        <topology evidence="1">Multi-pass membrane protein</topology>
    </subcellularLocation>
</comment>
<keyword evidence="4 5" id="KW-0472">Membrane</keyword>
<proteinExistence type="predicted"/>
<evidence type="ECO:0000313" key="8">
    <source>
        <dbReference type="Proteomes" id="UP001530293"/>
    </source>
</evidence>
<protein>
    <recommendedName>
        <fullName evidence="6">NnrU domain-containing protein</fullName>
    </recommendedName>
</protein>
<evidence type="ECO:0000256" key="3">
    <source>
        <dbReference type="ARBA" id="ARBA00022989"/>
    </source>
</evidence>
<dbReference type="GO" id="GO:0016020">
    <property type="term" value="C:membrane"/>
    <property type="evidence" value="ECO:0007669"/>
    <property type="project" value="UniProtKB-SubCell"/>
</dbReference>
<gene>
    <name evidence="7" type="ORF">ACHAWU_000484</name>
</gene>
<accession>A0ABD3MB65</accession>
<evidence type="ECO:0000256" key="5">
    <source>
        <dbReference type="SAM" id="Phobius"/>
    </source>
</evidence>
<comment type="caution">
    <text evidence="7">The sequence shown here is derived from an EMBL/GenBank/DDBJ whole genome shotgun (WGS) entry which is preliminary data.</text>
</comment>
<evidence type="ECO:0000259" key="6">
    <source>
        <dbReference type="Pfam" id="PF07298"/>
    </source>
</evidence>
<evidence type="ECO:0000256" key="4">
    <source>
        <dbReference type="ARBA" id="ARBA00023136"/>
    </source>
</evidence>
<keyword evidence="2 5" id="KW-0812">Transmembrane</keyword>
<evidence type="ECO:0000313" key="7">
    <source>
        <dbReference type="EMBL" id="KAL3761350.1"/>
    </source>
</evidence>
<dbReference type="InterPro" id="IPR009915">
    <property type="entry name" value="NnrU_dom"/>
</dbReference>
<dbReference type="Proteomes" id="UP001530293">
    <property type="component" value="Unassembled WGS sequence"/>
</dbReference>
<reference evidence="7 8" key="1">
    <citation type="submission" date="2024-10" db="EMBL/GenBank/DDBJ databases">
        <title>Updated reference genomes for cyclostephanoid diatoms.</title>
        <authorList>
            <person name="Roberts W.R."/>
            <person name="Alverson A.J."/>
        </authorList>
    </citation>
    <scope>NUCLEOTIDE SEQUENCE [LARGE SCALE GENOMIC DNA]</scope>
    <source>
        <strain evidence="7 8">AJA232-27</strain>
    </source>
</reference>
<name>A0ABD3MB65_9STRA</name>
<keyword evidence="3 5" id="KW-1133">Transmembrane helix</keyword>
<evidence type="ECO:0000256" key="2">
    <source>
        <dbReference type="ARBA" id="ARBA00022692"/>
    </source>
</evidence>
<keyword evidence="8" id="KW-1185">Reference proteome</keyword>
<sequence>MYASNDIDDSILQLQLQQLALWVIAFASSHIGMSAIRSSIISFLGQSAQSLNLVNNTEWRLPSWWPGDSLGGNQIFPDVLTAGRQMYRAIYTFVSFVTLGSAFGTYLDVASIQQPAEAIVGTPLYATCLFSAALSYGAVTASLFNASPLGLMPGFEVTAQNNDGKDNNIGNSIQRDDTLKLKAYGLTRITRHPLILPVVPWGLANSVLAGERACDYILFGGLSIYAIAGCFAQDLRVMREEGSVGTVFRIESREKQYEKGEHGEREQLRSFFEATSFIPFQAVVDGRQRIDDIIAEVPSLQFVVGTVIGVFFEERFLQLLREWTVST</sequence>
<feature type="transmembrane region" description="Helical" evidence="5">
    <location>
        <begin position="124"/>
        <end position="144"/>
    </location>
</feature>
<dbReference type="Pfam" id="PF07298">
    <property type="entry name" value="NnrU"/>
    <property type="match status" value="1"/>
</dbReference>
<dbReference type="AlphaFoldDB" id="A0ABD3MB65"/>
<dbReference type="EMBL" id="JALLBG020000151">
    <property type="protein sequence ID" value="KAL3761350.1"/>
    <property type="molecule type" value="Genomic_DNA"/>
</dbReference>
<feature type="transmembrane region" description="Helical" evidence="5">
    <location>
        <begin position="19"/>
        <end position="36"/>
    </location>
</feature>
<organism evidence="7 8">
    <name type="scientific">Discostella pseudostelligera</name>
    <dbReference type="NCBI Taxonomy" id="259834"/>
    <lineage>
        <taxon>Eukaryota</taxon>
        <taxon>Sar</taxon>
        <taxon>Stramenopiles</taxon>
        <taxon>Ochrophyta</taxon>
        <taxon>Bacillariophyta</taxon>
        <taxon>Coscinodiscophyceae</taxon>
        <taxon>Thalassiosirophycidae</taxon>
        <taxon>Stephanodiscales</taxon>
        <taxon>Stephanodiscaceae</taxon>
        <taxon>Discostella</taxon>
    </lineage>
</organism>
<feature type="transmembrane region" description="Helical" evidence="5">
    <location>
        <begin position="90"/>
        <end position="112"/>
    </location>
</feature>
<evidence type="ECO:0000256" key="1">
    <source>
        <dbReference type="ARBA" id="ARBA00004141"/>
    </source>
</evidence>